<dbReference type="Proteomes" id="UP000193136">
    <property type="component" value="Unassembled WGS sequence"/>
</dbReference>
<organism evidence="4 5">
    <name type="scientific">Geothermobacter hydrogeniphilus</name>
    <dbReference type="NCBI Taxonomy" id="1969733"/>
    <lineage>
        <taxon>Bacteria</taxon>
        <taxon>Pseudomonadati</taxon>
        <taxon>Thermodesulfobacteriota</taxon>
        <taxon>Desulfuromonadia</taxon>
        <taxon>Desulfuromonadales</taxon>
        <taxon>Geothermobacteraceae</taxon>
        <taxon>Geothermobacter</taxon>
    </lineage>
</organism>
<feature type="chain" id="PRO_5012348918" evidence="1">
    <location>
        <begin position="21"/>
        <end position="608"/>
    </location>
</feature>
<feature type="domain" description="Periplasmic copper-binding protein NosD beta helix" evidence="2">
    <location>
        <begin position="115"/>
        <end position="225"/>
    </location>
</feature>
<proteinExistence type="predicted"/>
<reference evidence="4 5" key="1">
    <citation type="submission" date="2017-03" db="EMBL/GenBank/DDBJ databases">
        <title>Genome sequence of Geothermobacter sp. EPR-M, Deep-Sea Iron Reducer.</title>
        <authorList>
            <person name="Tully B."/>
            <person name="Savalia P."/>
            <person name="Abuyen K."/>
            <person name="Baughan C."/>
            <person name="Romero E."/>
            <person name="Ronkowski C."/>
            <person name="Torres B."/>
            <person name="Tremblay J."/>
            <person name="Trujillo A."/>
            <person name="Tyler M."/>
            <person name="Perez-Rodriguez I."/>
            <person name="Amend J."/>
        </authorList>
    </citation>
    <scope>NUCLEOTIDE SEQUENCE [LARGE SCALE GENOMIC DNA]</scope>
    <source>
        <strain evidence="4 5">EPR-M</strain>
    </source>
</reference>
<dbReference type="InterPro" id="IPR002372">
    <property type="entry name" value="PQQ_rpt_dom"/>
</dbReference>
<dbReference type="OrthoDB" id="5401272at2"/>
<dbReference type="InterPro" id="IPR015943">
    <property type="entry name" value="WD40/YVTN_repeat-like_dom_sf"/>
</dbReference>
<dbReference type="SMART" id="SM00564">
    <property type="entry name" value="PQQ"/>
    <property type="match status" value="7"/>
</dbReference>
<dbReference type="InterPro" id="IPR012334">
    <property type="entry name" value="Pectin_lyas_fold"/>
</dbReference>
<evidence type="ECO:0000256" key="1">
    <source>
        <dbReference type="SAM" id="SignalP"/>
    </source>
</evidence>
<dbReference type="Gene3D" id="2.160.20.10">
    <property type="entry name" value="Single-stranded right-handed beta-helix, Pectin lyase-like"/>
    <property type="match status" value="1"/>
</dbReference>
<dbReference type="InterPro" id="IPR011047">
    <property type="entry name" value="Quinoprotein_ADH-like_sf"/>
</dbReference>
<dbReference type="STRING" id="1969733.B5V00_15925"/>
<evidence type="ECO:0000313" key="4">
    <source>
        <dbReference type="EMBL" id="ORJ54255.1"/>
    </source>
</evidence>
<sequence>MRRLLVVALLLLTGCAGLKAGGRTLLEDRTINTDTVWQGDYLVDGKVRVVGGATLTIMPGTRLFFVRRDRDRDGLGDAAIEVEHGSLVALGTARQPIEFRSAEKDPRPGDWLEIKVDFARKLQLSYCLIRDSAHGLHAHFSKGSLEDSVLRNNIDGTRFGQGRYAVRRCLVVGNRGKGLNFRNSEMEIRDNILRGNRAGLFIFETDRPLTVVGNNFVANRHHVRLGDFFRGDIRLGRNWFGTRDRRKIDALLYDRGEDATIGSLQAEPTDSWLPGTGPRPAALRLEPDTELFGGGFFDAGAVSDGQTLYLPGWDGSAYAFDSRGQLVWKQALGEVADADPALDDERLYLQTWGREVLALDRSNGRPLWRFRYPESVHDDHRQGGLVRIGEQLLVPAWNGRLYALDAGSGKLLWEQDCGAPLRAAPAVARGRIFQPGGSGRLSILSLDGQLLNTLDLGAPLLSTPSVTAVGVILVTRGGVVLAFDDDGRQLWRRDLAETCYYGAPVFSDGLLYLATAAGRLHCLTADRGELLWSVDLAGPSYATPLVAGGRIFVGDNRGVMQVFNALNGDPLARADFTNAIQSTPLLIDGRLVFGARDSRIHFLRLRED</sequence>
<dbReference type="RefSeq" id="WP_085011799.1">
    <property type="nucleotide sequence ID" value="NZ_NAAD01000033.1"/>
</dbReference>
<dbReference type="AlphaFoldDB" id="A0A1X0XMZ1"/>
<comment type="caution">
    <text evidence="4">The sequence shown here is derived from an EMBL/GenBank/DDBJ whole genome shotgun (WGS) entry which is preliminary data.</text>
</comment>
<dbReference type="EMBL" id="NAAD01000033">
    <property type="protein sequence ID" value="ORJ54255.1"/>
    <property type="molecule type" value="Genomic_DNA"/>
</dbReference>
<evidence type="ECO:0000259" key="3">
    <source>
        <dbReference type="Pfam" id="PF13360"/>
    </source>
</evidence>
<dbReference type="InterPro" id="IPR011050">
    <property type="entry name" value="Pectin_lyase_fold/virulence"/>
</dbReference>
<evidence type="ECO:0000259" key="2">
    <source>
        <dbReference type="Pfam" id="PF05048"/>
    </source>
</evidence>
<dbReference type="InterPro" id="IPR007742">
    <property type="entry name" value="NosD_dom"/>
</dbReference>
<dbReference type="Gene3D" id="2.130.10.10">
    <property type="entry name" value="YVTN repeat-like/Quinoprotein amine dehydrogenase"/>
    <property type="match status" value="2"/>
</dbReference>
<keyword evidence="1" id="KW-0732">Signal</keyword>
<dbReference type="Pfam" id="PF05048">
    <property type="entry name" value="NosD"/>
    <property type="match status" value="1"/>
</dbReference>
<dbReference type="PANTHER" id="PTHR34512:SF30">
    <property type="entry name" value="OUTER MEMBRANE PROTEIN ASSEMBLY FACTOR BAMB"/>
    <property type="match status" value="1"/>
</dbReference>
<feature type="domain" description="Pyrrolo-quinoline quinone repeat" evidence="3">
    <location>
        <begin position="477"/>
        <end position="570"/>
    </location>
</feature>
<dbReference type="PROSITE" id="PS51257">
    <property type="entry name" value="PROKAR_LIPOPROTEIN"/>
    <property type="match status" value="1"/>
</dbReference>
<name>A0A1X0XMZ1_9BACT</name>
<dbReference type="SUPFAM" id="SSF51126">
    <property type="entry name" value="Pectin lyase-like"/>
    <property type="match status" value="1"/>
</dbReference>
<feature type="signal peptide" evidence="1">
    <location>
        <begin position="1"/>
        <end position="20"/>
    </location>
</feature>
<dbReference type="Gene3D" id="2.40.10.480">
    <property type="match status" value="1"/>
</dbReference>
<dbReference type="SUPFAM" id="SSF50998">
    <property type="entry name" value="Quinoprotein alcohol dehydrogenase-like"/>
    <property type="match status" value="2"/>
</dbReference>
<dbReference type="PANTHER" id="PTHR34512">
    <property type="entry name" value="CELL SURFACE PROTEIN"/>
    <property type="match status" value="1"/>
</dbReference>
<accession>A0A1X0XMZ1</accession>
<protein>
    <submittedName>
        <fullName evidence="4">Uncharacterized protein</fullName>
    </submittedName>
</protein>
<dbReference type="InterPro" id="IPR018391">
    <property type="entry name" value="PQQ_b-propeller_rpt"/>
</dbReference>
<feature type="domain" description="Pyrrolo-quinoline quinone repeat" evidence="3">
    <location>
        <begin position="292"/>
        <end position="382"/>
    </location>
</feature>
<evidence type="ECO:0000313" key="5">
    <source>
        <dbReference type="Proteomes" id="UP000193136"/>
    </source>
</evidence>
<gene>
    <name evidence="4" type="ORF">B5V00_15925</name>
</gene>
<dbReference type="Pfam" id="PF13360">
    <property type="entry name" value="PQQ_2"/>
    <property type="match status" value="2"/>
</dbReference>
<keyword evidence="5" id="KW-1185">Reference proteome</keyword>